<keyword evidence="7" id="KW-0963">Cytoplasm</keyword>
<keyword evidence="3 7" id="KW-0547">Nucleotide-binding</keyword>
<keyword evidence="5 7" id="KW-0648">Protein biosynthesis</keyword>
<reference evidence="11 12" key="1">
    <citation type="submission" date="2015-07" db="EMBL/GenBank/DDBJ databases">
        <title>Genome analysis of myxobacterium Chondromyces crocatus Cm c5 reveals a high potential for natural compound synthesis and the genetic basis for the loss of fruiting body formation.</title>
        <authorList>
            <person name="Zaburannyi N."/>
            <person name="Bunk B."/>
            <person name="Maier J."/>
            <person name="Overmann J."/>
            <person name="Mueller R."/>
        </authorList>
    </citation>
    <scope>NUCLEOTIDE SEQUENCE [LARGE SCALE GENOMIC DNA]</scope>
    <source>
        <strain evidence="11 12">Cm c5</strain>
    </source>
</reference>
<dbReference type="InterPro" id="IPR000924">
    <property type="entry name" value="Glu/Gln-tRNA-synth"/>
</dbReference>
<comment type="caution">
    <text evidence="7">Lacks conserved residue(s) required for the propagation of feature annotation.</text>
</comment>
<dbReference type="EMBL" id="CP012159">
    <property type="protein sequence ID" value="AKT37304.1"/>
    <property type="molecule type" value="Genomic_DNA"/>
</dbReference>
<feature type="short sequence motif" description="'HIGH' region" evidence="7">
    <location>
        <begin position="55"/>
        <end position="65"/>
    </location>
</feature>
<dbReference type="GO" id="GO:0006424">
    <property type="term" value="P:glutamyl-tRNA aminoacylation"/>
    <property type="evidence" value="ECO:0007669"/>
    <property type="project" value="UniProtKB-UniRule"/>
</dbReference>
<feature type="domain" description="Glutamyl/glutaminyl-tRNA synthetase class Ib catalytic" evidence="9">
    <location>
        <begin position="49"/>
        <end position="354"/>
    </location>
</feature>
<evidence type="ECO:0000256" key="4">
    <source>
        <dbReference type="ARBA" id="ARBA00022840"/>
    </source>
</evidence>
<evidence type="ECO:0000256" key="3">
    <source>
        <dbReference type="ARBA" id="ARBA00022741"/>
    </source>
</evidence>
<feature type="region of interest" description="Disordered" evidence="8">
    <location>
        <begin position="306"/>
        <end position="328"/>
    </location>
</feature>
<dbReference type="OrthoDB" id="9807503at2"/>
<evidence type="ECO:0000313" key="12">
    <source>
        <dbReference type="Proteomes" id="UP000067626"/>
    </source>
</evidence>
<comment type="function">
    <text evidence="7">Catalyzes the attachment of glutamate to tRNA(Glu) in a two-step reaction: glutamate is first activated by ATP to form Glu-AMP and then transferred to the acceptor end of tRNA(Glu).</text>
</comment>
<dbReference type="Gene3D" id="1.10.10.350">
    <property type="match status" value="1"/>
</dbReference>
<dbReference type="SUPFAM" id="SSF48163">
    <property type="entry name" value="An anticodon-binding domain of class I aminoacyl-tRNA synthetases"/>
    <property type="match status" value="1"/>
</dbReference>
<sequence length="582" mass="65065">MEKQETPGANAEDREALIRLLYGDEGTSAKTPAAYEALYPPRSLPDGAMVTRYAPSPTGFMHIGGIFVSLINKRLSVQSKGVFYLRLEDTDVKRSIPGALDTIVDALGRYGLDPDEGVLRAADGTFTQQGAYGPYVQTERASIYRAYAIDLIRRGLAYPCFATVEELDAIREEQTALKAKPGYHGRWARWRDASVAKVEEALARKQPFVIRLRAPDDPNGRIEWKDGVKGTISMPVNDVDHVLLKSDGIPTYHLAHAVDDHLMRTTHVIRGDEWMSSMPFHLQLFRYLGFKAPNYAHVPPIQKLDRVEETDAESGETKVTDSRRKLSKRHDPEANVDYYYEAGVPEAGTIEYLLNIANSAFEDWRRANPAKPYTDFPLKLNKLASGGALSDLVKLKNISQGVVARMSAEDVYAQGLRWAKRFDAPLAALMEQHADYTLRALAIERAGAKNKRIVTWPDLRPQLGYFYDELYDALDTHDFPENVPTEDRAPLLRQILDTYDPADGKDAWFDRIRAVSSANGYAADVKVHKADPSAYKGHVGDVSQVLRVALCGTRNTPDLREVMAVMGLDRVRARLSRFLGPT</sequence>
<dbReference type="Pfam" id="PF19269">
    <property type="entry name" value="Anticodon_2"/>
    <property type="match status" value="1"/>
</dbReference>
<evidence type="ECO:0000256" key="2">
    <source>
        <dbReference type="ARBA" id="ARBA00022598"/>
    </source>
</evidence>
<dbReference type="PRINTS" id="PR00987">
    <property type="entry name" value="TRNASYNTHGLU"/>
</dbReference>
<feature type="domain" description="Aminoacyl-tRNA synthetase class I anticodon-binding" evidence="10">
    <location>
        <begin position="539"/>
        <end position="578"/>
    </location>
</feature>
<keyword evidence="12" id="KW-1185">Reference proteome</keyword>
<evidence type="ECO:0000259" key="10">
    <source>
        <dbReference type="Pfam" id="PF19269"/>
    </source>
</evidence>
<accession>A0A0K1E8X1</accession>
<dbReference type="InterPro" id="IPR014729">
    <property type="entry name" value="Rossmann-like_a/b/a_fold"/>
</dbReference>
<keyword evidence="6 7" id="KW-0030">Aminoacyl-tRNA synthetase</keyword>
<evidence type="ECO:0000259" key="9">
    <source>
        <dbReference type="Pfam" id="PF00749"/>
    </source>
</evidence>
<dbReference type="GO" id="GO:0000049">
    <property type="term" value="F:tRNA binding"/>
    <property type="evidence" value="ECO:0007669"/>
    <property type="project" value="InterPro"/>
</dbReference>
<feature type="short sequence motif" description="'KMSKS' region" evidence="7">
    <location>
        <begin position="325"/>
        <end position="329"/>
    </location>
</feature>
<gene>
    <name evidence="7 11" type="primary">gltX</name>
    <name evidence="11" type="ORF">CMC5_014360</name>
</gene>
<comment type="catalytic activity">
    <reaction evidence="7">
        <text>tRNA(Glu) + L-glutamate + ATP = L-glutamyl-tRNA(Glu) + AMP + diphosphate</text>
        <dbReference type="Rhea" id="RHEA:23540"/>
        <dbReference type="Rhea" id="RHEA-COMP:9663"/>
        <dbReference type="Rhea" id="RHEA-COMP:9680"/>
        <dbReference type="ChEBI" id="CHEBI:29985"/>
        <dbReference type="ChEBI" id="CHEBI:30616"/>
        <dbReference type="ChEBI" id="CHEBI:33019"/>
        <dbReference type="ChEBI" id="CHEBI:78442"/>
        <dbReference type="ChEBI" id="CHEBI:78520"/>
        <dbReference type="ChEBI" id="CHEBI:456215"/>
        <dbReference type="EC" id="6.1.1.17"/>
    </reaction>
</comment>
<comment type="subcellular location">
    <subcellularLocation>
        <location evidence="7">Cytoplasm</location>
    </subcellularLocation>
</comment>
<dbReference type="EC" id="6.1.1.17" evidence="7"/>
<dbReference type="KEGG" id="ccro:CMC5_014360"/>
<dbReference type="InterPro" id="IPR008925">
    <property type="entry name" value="aa_tRNA-synth_I_cd-bd_sf"/>
</dbReference>
<organism evidence="11 12">
    <name type="scientific">Chondromyces crocatus</name>
    <dbReference type="NCBI Taxonomy" id="52"/>
    <lineage>
        <taxon>Bacteria</taxon>
        <taxon>Pseudomonadati</taxon>
        <taxon>Myxococcota</taxon>
        <taxon>Polyangia</taxon>
        <taxon>Polyangiales</taxon>
        <taxon>Polyangiaceae</taxon>
        <taxon>Chondromyces</taxon>
    </lineage>
</organism>
<dbReference type="GO" id="GO:0005829">
    <property type="term" value="C:cytosol"/>
    <property type="evidence" value="ECO:0007669"/>
    <property type="project" value="TreeGrafter"/>
</dbReference>
<dbReference type="InterPro" id="IPR020058">
    <property type="entry name" value="Glu/Gln-tRNA-synth_Ib_cat-dom"/>
</dbReference>
<evidence type="ECO:0000256" key="1">
    <source>
        <dbReference type="ARBA" id="ARBA00007894"/>
    </source>
</evidence>
<dbReference type="InterPro" id="IPR020751">
    <property type="entry name" value="aa-tRNA-synth_I_codon-bd_sub2"/>
</dbReference>
<dbReference type="InterPro" id="IPR049940">
    <property type="entry name" value="GluQ/Sye"/>
</dbReference>
<dbReference type="RefSeq" id="WP_050429693.1">
    <property type="nucleotide sequence ID" value="NZ_CP012159.1"/>
</dbReference>
<comment type="subunit">
    <text evidence="7">Monomer.</text>
</comment>
<dbReference type="SUPFAM" id="SSF52374">
    <property type="entry name" value="Nucleotidylyl transferase"/>
    <property type="match status" value="1"/>
</dbReference>
<proteinExistence type="inferred from homology"/>
<dbReference type="Pfam" id="PF00749">
    <property type="entry name" value="tRNA-synt_1c"/>
    <property type="match status" value="1"/>
</dbReference>
<dbReference type="InterPro" id="IPR001412">
    <property type="entry name" value="aa-tRNA-synth_I_CS"/>
</dbReference>
<keyword evidence="2 7" id="KW-0436">Ligase</keyword>
<dbReference type="InterPro" id="IPR045462">
    <property type="entry name" value="aa-tRNA-synth_I_cd-bd"/>
</dbReference>
<dbReference type="GO" id="GO:0005524">
    <property type="term" value="F:ATP binding"/>
    <property type="evidence" value="ECO:0007669"/>
    <property type="project" value="UniProtKB-UniRule"/>
</dbReference>
<keyword evidence="4 7" id="KW-0067">ATP-binding</keyword>
<evidence type="ECO:0000256" key="6">
    <source>
        <dbReference type="ARBA" id="ARBA00023146"/>
    </source>
</evidence>
<feature type="binding site" evidence="7">
    <location>
        <position position="328"/>
    </location>
    <ligand>
        <name>ATP</name>
        <dbReference type="ChEBI" id="CHEBI:30616"/>
    </ligand>
</feature>
<dbReference type="PANTHER" id="PTHR43311:SF2">
    <property type="entry name" value="GLUTAMATE--TRNA LIGASE, MITOCHONDRIAL-RELATED"/>
    <property type="match status" value="1"/>
</dbReference>
<dbReference type="PATRIC" id="fig|52.7.peg.1535"/>
<dbReference type="HAMAP" id="MF_00022">
    <property type="entry name" value="Glu_tRNA_synth_type1"/>
    <property type="match status" value="1"/>
</dbReference>
<evidence type="ECO:0000256" key="5">
    <source>
        <dbReference type="ARBA" id="ARBA00022917"/>
    </source>
</evidence>
<evidence type="ECO:0000256" key="7">
    <source>
        <dbReference type="HAMAP-Rule" id="MF_00022"/>
    </source>
</evidence>
<dbReference type="AlphaFoldDB" id="A0A0K1E8X1"/>
<protein>
    <recommendedName>
        <fullName evidence="7">Glutamate--tRNA ligase</fullName>
        <ecNumber evidence="7">6.1.1.17</ecNumber>
    </recommendedName>
    <alternativeName>
        <fullName evidence="7">Glutamyl-tRNA synthetase</fullName>
        <shortName evidence="7">GluRS</shortName>
    </alternativeName>
</protein>
<evidence type="ECO:0000313" key="11">
    <source>
        <dbReference type="EMBL" id="AKT37304.1"/>
    </source>
</evidence>
<dbReference type="Proteomes" id="UP000067626">
    <property type="component" value="Chromosome"/>
</dbReference>
<dbReference type="PROSITE" id="PS00178">
    <property type="entry name" value="AA_TRNA_LIGASE_I"/>
    <property type="match status" value="1"/>
</dbReference>
<comment type="similarity">
    <text evidence="1 7">Belongs to the class-I aminoacyl-tRNA synthetase family. Glutamate--tRNA ligase type 1 subfamily.</text>
</comment>
<evidence type="ECO:0000256" key="8">
    <source>
        <dbReference type="SAM" id="MobiDB-lite"/>
    </source>
</evidence>
<name>A0A0K1E8X1_CHOCO</name>
<dbReference type="GO" id="GO:0004818">
    <property type="term" value="F:glutamate-tRNA ligase activity"/>
    <property type="evidence" value="ECO:0007669"/>
    <property type="project" value="UniProtKB-UniRule"/>
</dbReference>
<dbReference type="InterPro" id="IPR004527">
    <property type="entry name" value="Glu-tRNA-ligase_bac/mito"/>
</dbReference>
<dbReference type="STRING" id="52.CMC5_014360"/>
<dbReference type="Gene3D" id="3.40.50.620">
    <property type="entry name" value="HUPs"/>
    <property type="match status" value="1"/>
</dbReference>
<dbReference type="PANTHER" id="PTHR43311">
    <property type="entry name" value="GLUTAMATE--TRNA LIGASE"/>
    <property type="match status" value="1"/>
</dbReference>